<feature type="compositionally biased region" description="Low complexity" evidence="1">
    <location>
        <begin position="126"/>
        <end position="136"/>
    </location>
</feature>
<feature type="domain" description="S-layer protein C-terminal" evidence="3">
    <location>
        <begin position="196"/>
        <end position="261"/>
    </location>
</feature>
<feature type="domain" description="S-layer protein C-terminal" evidence="3">
    <location>
        <begin position="269"/>
        <end position="327"/>
    </location>
</feature>
<feature type="compositionally biased region" description="Low complexity" evidence="1">
    <location>
        <begin position="173"/>
        <end position="198"/>
    </location>
</feature>
<evidence type="ECO:0000259" key="3">
    <source>
        <dbReference type="Pfam" id="PF03217"/>
    </source>
</evidence>
<dbReference type="Gene3D" id="1.20.120.1850">
    <property type="entry name" value="Ebh helix bundles repeating unit (S and A modules)"/>
    <property type="match status" value="1"/>
</dbReference>
<accession>U6F9Y8</accession>
<dbReference type="Proteomes" id="UP000017247">
    <property type="component" value="Unassembled WGS sequence"/>
</dbReference>
<dbReference type="InterPro" id="IPR024968">
    <property type="entry name" value="SlpA_C_lactobacillus"/>
</dbReference>
<name>U6F9Y8_LACHE</name>
<evidence type="ECO:0000313" key="4">
    <source>
        <dbReference type="EMBL" id="CDI61023.1"/>
    </source>
</evidence>
<feature type="chain" id="PRO_5039096555" evidence="2">
    <location>
        <begin position="25"/>
        <end position="586"/>
    </location>
</feature>
<evidence type="ECO:0000256" key="1">
    <source>
        <dbReference type="SAM" id="MobiDB-lite"/>
    </source>
</evidence>
<feature type="signal peptide" evidence="2">
    <location>
        <begin position="1"/>
        <end position="24"/>
    </location>
</feature>
<protein>
    <submittedName>
        <fullName evidence="4">Cell separation protein</fullName>
    </submittedName>
</protein>
<feature type="region of interest" description="Disordered" evidence="1">
    <location>
        <begin position="125"/>
        <end position="198"/>
    </location>
</feature>
<proteinExistence type="predicted"/>
<organism evidence="4">
    <name type="scientific">Lactobacillus helveticus CIRM-BIA 104</name>
    <dbReference type="NCBI Taxonomy" id="1226333"/>
    <lineage>
        <taxon>Bacteria</taxon>
        <taxon>Bacillati</taxon>
        <taxon>Bacillota</taxon>
        <taxon>Bacilli</taxon>
        <taxon>Lactobacillales</taxon>
        <taxon>Lactobacillaceae</taxon>
        <taxon>Lactobacillus</taxon>
    </lineage>
</organism>
<feature type="compositionally biased region" description="Basic and acidic residues" evidence="1">
    <location>
        <begin position="159"/>
        <end position="169"/>
    </location>
</feature>
<sequence length="586" mass="62724">MKLSHKLVLVSAAVLMGVSPVVGMANSASVQAAPIAHAKGVHNTYGKNSRVKMTKTMKFVDRYGKKTSQTATKGGHYTIWNVKNINGEVYYSIRTDLKYWIPAAATEGTVTYKSGNTTYTLKSNGKKVVTSTSTAKSTKKSAKKTTKKVVKKTTKKTAKKSESKEDSKKTTTRKSASTKKSTSKKAASSKKTTSKKTTSNTIKLIHNAYVYDKNGKRLKTYMGSAKYTTIAKGVTVNSNGTKTIDGVLYYSLGGGAYIKAANVDGKAGNIDKPTIITLKKNAYIYNGEGKTKKKLVKKGKTVKTTEARYIGTKLYYKIGDDQFVKAANVGKVKGTELDPINEPDGAATVEVPDTEDVNSTNVTTKRVVSLYDIKGQKYANRTFDAGISQQVSELRYIATSVNSTPQLFFKLASGRGYLKYDDVTMDGKILNPVNTPEQAKADVTVATAADKAKLTQSINEAASVKASELYKLSSSSAKAAYDKAITDGAIVNNNASATIGQVNEAEGAIVAAKAKLNGAKIAVANFNSLTPDEVTAIVKAAANANNVPESAIQFSNNNTTLSIVTNGYTQPLNINDYAVQNSAINR</sequence>
<reference evidence="4" key="1">
    <citation type="submission" date="2013-09" db="EMBL/GenBank/DDBJ databases">
        <title>Draft Genome Sequence of five Lactobacillus helveticus strains CIRM-BIA 101T, 103, 104, 951 and 953 isolated from milk product.</title>
        <authorList>
            <person name="Valence F."/>
            <person name="Chuat V."/>
            <person name="Ma L."/>
            <person name="Creno S."/>
            <person name="Falentin H."/>
            <person name="Lortal S."/>
            <person name="Bizet C."/>
            <person name="Clermont D."/>
            <person name="Loux V."/>
            <person name="Bouchier C."/>
            <person name="Cousin S."/>
        </authorList>
    </citation>
    <scope>NUCLEOTIDE SEQUENCE [LARGE SCALE GENOMIC DNA]</scope>
    <source>
        <strain evidence="4">CIRM-BIA 104</strain>
    </source>
</reference>
<dbReference type="HOGENOM" id="CLU_027060_0_0_9"/>
<evidence type="ECO:0000256" key="2">
    <source>
        <dbReference type="SAM" id="SignalP"/>
    </source>
</evidence>
<dbReference type="RefSeq" id="WP_023191963.1">
    <property type="nucleotide sequence ID" value="NZ_HG531100.1"/>
</dbReference>
<keyword evidence="2" id="KW-0732">Signal</keyword>
<comment type="caution">
    <text evidence="4">The sequence shown here is derived from an EMBL/GenBank/DDBJ whole genome shotgun (WGS) entry which is preliminary data.</text>
</comment>
<dbReference type="EMBL" id="CBUL010000153">
    <property type="protein sequence ID" value="CDI61023.1"/>
    <property type="molecule type" value="Genomic_DNA"/>
</dbReference>
<gene>
    <name evidence="4" type="ORF">LHCIRMBIA104_00709</name>
</gene>
<dbReference type="Pfam" id="PF03217">
    <property type="entry name" value="SlpA"/>
    <property type="match status" value="2"/>
</dbReference>
<feature type="compositionally biased region" description="Basic residues" evidence="1">
    <location>
        <begin position="137"/>
        <end position="158"/>
    </location>
</feature>
<dbReference type="AlphaFoldDB" id="U6F9Y8"/>